<dbReference type="AlphaFoldDB" id="A0A1F6B5M8"/>
<keyword evidence="1" id="KW-0472">Membrane</keyword>
<organism evidence="2 3">
    <name type="scientific">Candidatus Gottesmanbacteria bacterium RIFCSPLOWO2_02_FULL_38_8</name>
    <dbReference type="NCBI Taxonomy" id="1798397"/>
    <lineage>
        <taxon>Bacteria</taxon>
        <taxon>Candidatus Gottesmaniibacteriota</taxon>
    </lineage>
</organism>
<accession>A0A1F6B5M8</accession>
<comment type="caution">
    <text evidence="2">The sequence shown here is derived from an EMBL/GenBank/DDBJ whole genome shotgun (WGS) entry which is preliminary data.</text>
</comment>
<proteinExistence type="predicted"/>
<evidence type="ECO:0000256" key="1">
    <source>
        <dbReference type="SAM" id="Phobius"/>
    </source>
</evidence>
<protein>
    <submittedName>
        <fullName evidence="2">Uncharacterized protein</fullName>
    </submittedName>
</protein>
<dbReference type="Proteomes" id="UP000179209">
    <property type="component" value="Unassembled WGS sequence"/>
</dbReference>
<feature type="transmembrane region" description="Helical" evidence="1">
    <location>
        <begin position="9"/>
        <end position="30"/>
    </location>
</feature>
<dbReference type="EMBL" id="MFKA01000028">
    <property type="protein sequence ID" value="OGG32103.1"/>
    <property type="molecule type" value="Genomic_DNA"/>
</dbReference>
<sequence>MRLTATGRLIFILIGMILFVGSGLIAYSFFKSKTAKIPSTFEECEQTPGSILSASYPAVCMTKTGQRFVQPLSEEEKKFLNPPEEPTSSPYIPSGWLTYRDTEYGISFSYPSDWQLDPENHNIFSQGEIINLQILGETSVALSVAKPVPTDLSLEDWIDSEFIQPQLDVLTRDAKLTYNSTLGNQNAVQVQICQQGDCNSFRFAKIGNQIYGIEFFTEKATKPLYMSQIDQIISSYNINSSVKAGPITSDKCLIGGCNGEICQNASDEPIASICLYLEEFECYKNAECTVQAEGNCGWTQSEELLFCLNSKKSTTY</sequence>
<keyword evidence="1" id="KW-0812">Transmembrane</keyword>
<evidence type="ECO:0000313" key="2">
    <source>
        <dbReference type="EMBL" id="OGG32103.1"/>
    </source>
</evidence>
<name>A0A1F6B5M8_9BACT</name>
<keyword evidence="1" id="KW-1133">Transmembrane helix</keyword>
<reference evidence="2 3" key="1">
    <citation type="journal article" date="2016" name="Nat. Commun.">
        <title>Thousands of microbial genomes shed light on interconnected biogeochemical processes in an aquifer system.</title>
        <authorList>
            <person name="Anantharaman K."/>
            <person name="Brown C.T."/>
            <person name="Hug L.A."/>
            <person name="Sharon I."/>
            <person name="Castelle C.J."/>
            <person name="Probst A.J."/>
            <person name="Thomas B.C."/>
            <person name="Singh A."/>
            <person name="Wilkins M.J."/>
            <person name="Karaoz U."/>
            <person name="Brodie E.L."/>
            <person name="Williams K.H."/>
            <person name="Hubbard S.S."/>
            <person name="Banfield J.F."/>
        </authorList>
    </citation>
    <scope>NUCLEOTIDE SEQUENCE [LARGE SCALE GENOMIC DNA]</scope>
</reference>
<evidence type="ECO:0000313" key="3">
    <source>
        <dbReference type="Proteomes" id="UP000179209"/>
    </source>
</evidence>
<gene>
    <name evidence="2" type="ORF">A3I51_01610</name>
</gene>